<gene>
    <name evidence="3" type="ORF">BAE44_0011901</name>
</gene>
<organism evidence="3 4">
    <name type="scientific">Dichanthelium oligosanthes</name>
    <dbReference type="NCBI Taxonomy" id="888268"/>
    <lineage>
        <taxon>Eukaryota</taxon>
        <taxon>Viridiplantae</taxon>
        <taxon>Streptophyta</taxon>
        <taxon>Embryophyta</taxon>
        <taxon>Tracheophyta</taxon>
        <taxon>Spermatophyta</taxon>
        <taxon>Magnoliopsida</taxon>
        <taxon>Liliopsida</taxon>
        <taxon>Poales</taxon>
        <taxon>Poaceae</taxon>
        <taxon>PACMAD clade</taxon>
        <taxon>Panicoideae</taxon>
        <taxon>Panicodae</taxon>
        <taxon>Paniceae</taxon>
        <taxon>Dichantheliinae</taxon>
        <taxon>Dichanthelium</taxon>
    </lineage>
</organism>
<comment type="caution">
    <text evidence="3">The sequence shown here is derived from an EMBL/GenBank/DDBJ whole genome shotgun (WGS) entry which is preliminary data.</text>
</comment>
<keyword evidence="2" id="KW-0732">Signal</keyword>
<keyword evidence="1" id="KW-0812">Transmembrane</keyword>
<feature type="chain" id="PRO_5009188370" evidence="2">
    <location>
        <begin position="18"/>
        <end position="186"/>
    </location>
</feature>
<keyword evidence="4" id="KW-1185">Reference proteome</keyword>
<feature type="transmembrane region" description="Helical" evidence="1">
    <location>
        <begin position="168"/>
        <end position="185"/>
    </location>
</feature>
<dbReference type="EMBL" id="LWDX02033277">
    <property type="protein sequence ID" value="OEL27080.1"/>
    <property type="molecule type" value="Genomic_DNA"/>
</dbReference>
<protein>
    <submittedName>
        <fullName evidence="3">Uncharacterized protein</fullName>
    </submittedName>
</protein>
<evidence type="ECO:0000313" key="3">
    <source>
        <dbReference type="EMBL" id="OEL27080.1"/>
    </source>
</evidence>
<accession>A0A1E5VPN1</accession>
<evidence type="ECO:0000256" key="1">
    <source>
        <dbReference type="SAM" id="Phobius"/>
    </source>
</evidence>
<dbReference type="OrthoDB" id="690336at2759"/>
<keyword evidence="1" id="KW-1133">Transmembrane helix</keyword>
<evidence type="ECO:0000313" key="4">
    <source>
        <dbReference type="Proteomes" id="UP000095767"/>
    </source>
</evidence>
<reference evidence="3 4" key="1">
    <citation type="submission" date="2016-09" db="EMBL/GenBank/DDBJ databases">
        <title>The draft genome of Dichanthelium oligosanthes: A C3 panicoid grass species.</title>
        <authorList>
            <person name="Studer A.J."/>
            <person name="Schnable J.C."/>
            <person name="Brutnell T.P."/>
        </authorList>
    </citation>
    <scope>NUCLEOTIDE SEQUENCE [LARGE SCALE GENOMIC DNA]</scope>
    <source>
        <strain evidence="4">cv. Kellogg 1175</strain>
        <tissue evidence="3">Leaf</tissue>
    </source>
</reference>
<dbReference type="Proteomes" id="UP000095767">
    <property type="component" value="Unassembled WGS sequence"/>
</dbReference>
<dbReference type="AlphaFoldDB" id="A0A1E5VPN1"/>
<name>A0A1E5VPN1_9POAL</name>
<keyword evidence="1" id="KW-0472">Membrane</keyword>
<sequence>MRVVLLTFLIAAMLCSASYCLGIWHNSHGVADSRVLGLSTTVAVGVKPCGVDANEPLDFQVHHAAQGARLLCHRPVNMDGLVWLALRGAAPGGTGVAWAGGSGWARGAMDAAAGKRLAGRAPALASASGSLTPEPSPCWSDAMCPLRPRCAALKVLLNPNAWCRRFRLGLWGLRIYCCVFFFVCLF</sequence>
<feature type="signal peptide" evidence="2">
    <location>
        <begin position="1"/>
        <end position="17"/>
    </location>
</feature>
<evidence type="ECO:0000256" key="2">
    <source>
        <dbReference type="SAM" id="SignalP"/>
    </source>
</evidence>
<proteinExistence type="predicted"/>